<gene>
    <name evidence="2" type="ORF">Fcan01_16070</name>
</gene>
<dbReference type="CDD" id="cd02440">
    <property type="entry name" value="AdoMet_MTases"/>
    <property type="match status" value="1"/>
</dbReference>
<dbReference type="GO" id="GO:0008168">
    <property type="term" value="F:methyltransferase activity"/>
    <property type="evidence" value="ECO:0007669"/>
    <property type="project" value="UniProtKB-KW"/>
</dbReference>
<dbReference type="PANTHER" id="PTHR43861:SF1">
    <property type="entry name" value="TRANS-ACONITATE 2-METHYLTRANSFERASE"/>
    <property type="match status" value="1"/>
</dbReference>
<feature type="domain" description="Methyltransferase type 12" evidence="1">
    <location>
        <begin position="33"/>
        <end position="136"/>
    </location>
</feature>
<dbReference type="EMBL" id="LNIX01000010">
    <property type="protein sequence ID" value="OXA49121.1"/>
    <property type="molecule type" value="Genomic_DNA"/>
</dbReference>
<protein>
    <submittedName>
        <fullName evidence="2">Malonyl-[acyl-carrier protein] O-methyltransferase</fullName>
    </submittedName>
</protein>
<dbReference type="Gene3D" id="3.40.50.150">
    <property type="entry name" value="Vaccinia Virus protein VP39"/>
    <property type="match status" value="1"/>
</dbReference>
<dbReference type="Proteomes" id="UP000198287">
    <property type="component" value="Unassembled WGS sequence"/>
</dbReference>
<name>A0A226DWP8_FOLCA</name>
<dbReference type="InterPro" id="IPR029063">
    <property type="entry name" value="SAM-dependent_MTases_sf"/>
</dbReference>
<accession>A0A226DWP8</accession>
<dbReference type="PANTHER" id="PTHR43861">
    <property type="entry name" value="TRANS-ACONITATE 2-METHYLTRANSFERASE-RELATED"/>
    <property type="match status" value="1"/>
</dbReference>
<sequence length="433" mass="49270">MFQLHSLHFIWGNIFLKSTLNYEEWLRKFPLILDVGCGTGNLTRFLANSIPNDEILAIDSDPNMVSFSVNNTPPGNFKMKFLCQDISKPWTQLDPDLTRHAGQVDLIFSNFVLHWVIDIKTAYGNLSRLLRPGALLEKSIPDQYQAILRQIMSFIPSLDLRDNLTLVSRGFEVAARKVLVSRNAVELTPRKMAGYLERRGNHYKRVSLSHFNFENLSPVQANLLASFTSEATSHITELNLDYFSTEANCVIVPPKSESFPTVVKLGINLKSKYLTYDDLLRAFCRISLSGNEKGHVPELYLRFVELGPGHINYSRQFPALEKLVVSKLDKCEIRRLPGDEIGEEKWFEMCAGFLSKYLLKGKCLTLRDLEIPLPLGKRMGFKLFKKMGCPRNSDISEMVDCSEFFEKIINTFPNLRWGTFEGVDSPGLGADRV</sequence>
<dbReference type="AlphaFoldDB" id="A0A226DWP8"/>
<evidence type="ECO:0000313" key="3">
    <source>
        <dbReference type="Proteomes" id="UP000198287"/>
    </source>
</evidence>
<reference evidence="2 3" key="1">
    <citation type="submission" date="2015-12" db="EMBL/GenBank/DDBJ databases">
        <title>The genome of Folsomia candida.</title>
        <authorList>
            <person name="Faddeeva A."/>
            <person name="Derks M.F."/>
            <person name="Anvar Y."/>
            <person name="Smit S."/>
            <person name="Van Straalen N."/>
            <person name="Roelofs D."/>
        </authorList>
    </citation>
    <scope>NUCLEOTIDE SEQUENCE [LARGE SCALE GENOMIC DNA]</scope>
    <source>
        <strain evidence="2 3">VU population</strain>
        <tissue evidence="2">Whole body</tissue>
    </source>
</reference>
<proteinExistence type="predicted"/>
<evidence type="ECO:0000313" key="2">
    <source>
        <dbReference type="EMBL" id="OXA49121.1"/>
    </source>
</evidence>
<keyword evidence="3" id="KW-1185">Reference proteome</keyword>
<dbReference type="OrthoDB" id="8300214at2759"/>
<evidence type="ECO:0000259" key="1">
    <source>
        <dbReference type="Pfam" id="PF08242"/>
    </source>
</evidence>
<keyword evidence="2" id="KW-0489">Methyltransferase</keyword>
<dbReference type="InterPro" id="IPR013217">
    <property type="entry name" value="Methyltransf_12"/>
</dbReference>
<organism evidence="2 3">
    <name type="scientific">Folsomia candida</name>
    <name type="common">Springtail</name>
    <dbReference type="NCBI Taxonomy" id="158441"/>
    <lineage>
        <taxon>Eukaryota</taxon>
        <taxon>Metazoa</taxon>
        <taxon>Ecdysozoa</taxon>
        <taxon>Arthropoda</taxon>
        <taxon>Hexapoda</taxon>
        <taxon>Collembola</taxon>
        <taxon>Entomobryomorpha</taxon>
        <taxon>Isotomoidea</taxon>
        <taxon>Isotomidae</taxon>
        <taxon>Proisotominae</taxon>
        <taxon>Folsomia</taxon>
    </lineage>
</organism>
<dbReference type="Pfam" id="PF08242">
    <property type="entry name" value="Methyltransf_12"/>
    <property type="match status" value="1"/>
</dbReference>
<dbReference type="GO" id="GO:0032259">
    <property type="term" value="P:methylation"/>
    <property type="evidence" value="ECO:0007669"/>
    <property type="project" value="UniProtKB-KW"/>
</dbReference>
<dbReference type="SUPFAM" id="SSF53335">
    <property type="entry name" value="S-adenosyl-L-methionine-dependent methyltransferases"/>
    <property type="match status" value="1"/>
</dbReference>
<keyword evidence="2" id="KW-0808">Transferase</keyword>
<comment type="caution">
    <text evidence="2">The sequence shown here is derived from an EMBL/GenBank/DDBJ whole genome shotgun (WGS) entry which is preliminary data.</text>
</comment>